<dbReference type="InterPro" id="IPR036291">
    <property type="entry name" value="NAD(P)-bd_dom_sf"/>
</dbReference>
<keyword evidence="1" id="KW-0560">Oxidoreductase</keyword>
<dbReference type="EMBL" id="BAABAB010000010">
    <property type="protein sequence ID" value="GAA3615576.1"/>
    <property type="molecule type" value="Genomic_DNA"/>
</dbReference>
<gene>
    <name evidence="4" type="ORF">GCM10022236_17040</name>
</gene>
<sequence length="379" mass="40311">MAPEAARIAVIGIHGHGASHVLNAGRVGRLVAVVDPRPPQPQTPAADDDVRWFTDLDSLLAADLALDVAVLCTPLHTHAAMTTTLLRAGLDVLLEKPPTTTLAEFEALLAVSAETGRLCQVGFQSLGSQALERVDQLVASGAIGTVSHLGAVGTWVRRRAYWQRAAWAGKRSLDGRPVVDGVITNPLAHATATALRLAGARRAVDVTSIDLALFRANDIEADDTSSVRIETEAGPTVIGAFTLCAETERPPSVTVYGSTGSIRLDYTLDRVHWTHDGGTVTTEHERSDLLADLIAARTDGTALLNPLADNGAFMRVMEAVRTAPDPQPIPSAYVRWEGEGLDAHPIVPGIDAALARVADEDVALHRVVKFSTSWSRLRA</sequence>
<proteinExistence type="predicted"/>
<organism evidence="4 5">
    <name type="scientific">Microlunatus ginsengisoli</name>
    <dbReference type="NCBI Taxonomy" id="363863"/>
    <lineage>
        <taxon>Bacteria</taxon>
        <taxon>Bacillati</taxon>
        <taxon>Actinomycetota</taxon>
        <taxon>Actinomycetes</taxon>
        <taxon>Propionibacteriales</taxon>
        <taxon>Propionibacteriaceae</taxon>
        <taxon>Microlunatus</taxon>
    </lineage>
</organism>
<dbReference type="Pfam" id="PF22725">
    <property type="entry name" value="GFO_IDH_MocA_C3"/>
    <property type="match status" value="1"/>
</dbReference>
<dbReference type="SUPFAM" id="SSF51735">
    <property type="entry name" value="NAD(P)-binding Rossmann-fold domains"/>
    <property type="match status" value="1"/>
</dbReference>
<evidence type="ECO:0000313" key="4">
    <source>
        <dbReference type="EMBL" id="GAA3615576.1"/>
    </source>
</evidence>
<dbReference type="RefSeq" id="WP_344803371.1">
    <property type="nucleotide sequence ID" value="NZ_BAABAB010000010.1"/>
</dbReference>
<dbReference type="SUPFAM" id="SSF55347">
    <property type="entry name" value="Glyceraldehyde-3-phosphate dehydrogenase-like, C-terminal domain"/>
    <property type="match status" value="1"/>
</dbReference>
<feature type="domain" description="GFO/IDH/MocA-like oxidoreductase" evidence="3">
    <location>
        <begin position="133"/>
        <end position="263"/>
    </location>
</feature>
<dbReference type="Gene3D" id="3.30.360.10">
    <property type="entry name" value="Dihydrodipicolinate Reductase, domain 2"/>
    <property type="match status" value="1"/>
</dbReference>
<dbReference type="Proteomes" id="UP001501490">
    <property type="component" value="Unassembled WGS sequence"/>
</dbReference>
<protein>
    <submittedName>
        <fullName evidence="4">Gfo/Idh/MocA family oxidoreductase</fullName>
    </submittedName>
</protein>
<dbReference type="Pfam" id="PF01408">
    <property type="entry name" value="GFO_IDH_MocA"/>
    <property type="match status" value="1"/>
</dbReference>
<comment type="caution">
    <text evidence="4">The sequence shown here is derived from an EMBL/GenBank/DDBJ whole genome shotgun (WGS) entry which is preliminary data.</text>
</comment>
<feature type="domain" description="Gfo/Idh/MocA-like oxidoreductase N-terminal" evidence="2">
    <location>
        <begin position="7"/>
        <end position="123"/>
    </location>
</feature>
<evidence type="ECO:0000259" key="3">
    <source>
        <dbReference type="Pfam" id="PF22725"/>
    </source>
</evidence>
<reference evidence="5" key="1">
    <citation type="journal article" date="2019" name="Int. J. Syst. Evol. Microbiol.">
        <title>The Global Catalogue of Microorganisms (GCM) 10K type strain sequencing project: providing services to taxonomists for standard genome sequencing and annotation.</title>
        <authorList>
            <consortium name="The Broad Institute Genomics Platform"/>
            <consortium name="The Broad Institute Genome Sequencing Center for Infectious Disease"/>
            <person name="Wu L."/>
            <person name="Ma J."/>
        </authorList>
    </citation>
    <scope>NUCLEOTIDE SEQUENCE [LARGE SCALE GENOMIC DNA]</scope>
    <source>
        <strain evidence="5">JCM 16929</strain>
    </source>
</reference>
<accession>A0ABP6ZNQ9</accession>
<name>A0ABP6ZNQ9_9ACTN</name>
<evidence type="ECO:0000256" key="1">
    <source>
        <dbReference type="ARBA" id="ARBA00023002"/>
    </source>
</evidence>
<dbReference type="PANTHER" id="PTHR43818">
    <property type="entry name" value="BCDNA.GH03377"/>
    <property type="match status" value="1"/>
</dbReference>
<dbReference type="InterPro" id="IPR000683">
    <property type="entry name" value="Gfo/Idh/MocA-like_OxRdtase_N"/>
</dbReference>
<dbReference type="InterPro" id="IPR050463">
    <property type="entry name" value="Gfo/Idh/MocA_oxidrdct_glycsds"/>
</dbReference>
<evidence type="ECO:0000259" key="2">
    <source>
        <dbReference type="Pfam" id="PF01408"/>
    </source>
</evidence>
<dbReference type="Gene3D" id="3.40.50.720">
    <property type="entry name" value="NAD(P)-binding Rossmann-like Domain"/>
    <property type="match status" value="1"/>
</dbReference>
<evidence type="ECO:0000313" key="5">
    <source>
        <dbReference type="Proteomes" id="UP001501490"/>
    </source>
</evidence>
<dbReference type="InterPro" id="IPR055170">
    <property type="entry name" value="GFO_IDH_MocA-like_dom"/>
</dbReference>
<dbReference type="PANTHER" id="PTHR43818:SF11">
    <property type="entry name" value="BCDNA.GH03377"/>
    <property type="match status" value="1"/>
</dbReference>
<keyword evidence="5" id="KW-1185">Reference proteome</keyword>